<protein>
    <submittedName>
        <fullName evidence="8">Chromate transporter</fullName>
    </submittedName>
</protein>
<gene>
    <name evidence="8" type="ORF">LX66_0494</name>
</gene>
<feature type="transmembrane region" description="Helical" evidence="7">
    <location>
        <begin position="198"/>
        <end position="220"/>
    </location>
</feature>
<proteinExistence type="inferred from homology"/>
<dbReference type="AlphaFoldDB" id="A0A562TCA2"/>
<keyword evidence="3" id="KW-1003">Cell membrane</keyword>
<feature type="transmembrane region" description="Helical" evidence="7">
    <location>
        <begin position="260"/>
        <end position="284"/>
    </location>
</feature>
<sequence length="365" mass="38902">MEHQQSLKEVAKVFFKLGCIGFGGPAVHIAMMETEVVSKRGWMSKEHFLDLVGATSLIPGPNSTEMTMHCGYEQAGWKGLIVAGACFILPAVLITAAFAWAYQQYGALPEVAPFIYGIKPAIIAVIVALMISLGRRALKTVELGVIGAIAAALVLYGVNEIYVLFGAGLAGILLQVARQGKSALNSVTPLVLVSGWKLFWIFLKTGAILYGSGYVLFAFLDAQLVSTGLLTKQQLVDAIAVGQFTPGPVFSSATFIGWQIAGWPGAIAATTGIFLPSFLFVAFLNPLIPRLRRSKILSVFLDTVNMAAIAIILAVCVEMGRVAITDWRTTLIALAGFAAILLFPRLNTAFIVLGGALSGYLLSFL</sequence>
<dbReference type="PANTHER" id="PTHR33567">
    <property type="entry name" value="CHROMATE ION TRANSPORTER (EUROFUNG)"/>
    <property type="match status" value="1"/>
</dbReference>
<feature type="transmembrane region" description="Helical" evidence="7">
    <location>
        <begin position="332"/>
        <end position="362"/>
    </location>
</feature>
<dbReference type="InterPro" id="IPR003370">
    <property type="entry name" value="Chromate_transpt"/>
</dbReference>
<organism evidence="8 9">
    <name type="scientific">Chitinophaga japonensis</name>
    <name type="common">Flexibacter japonensis</name>
    <dbReference type="NCBI Taxonomy" id="104662"/>
    <lineage>
        <taxon>Bacteria</taxon>
        <taxon>Pseudomonadati</taxon>
        <taxon>Bacteroidota</taxon>
        <taxon>Chitinophagia</taxon>
        <taxon>Chitinophagales</taxon>
        <taxon>Chitinophagaceae</taxon>
        <taxon>Chitinophaga</taxon>
    </lineage>
</organism>
<comment type="similarity">
    <text evidence="2">Belongs to the chromate ion transporter (CHR) (TC 2.A.51) family.</text>
</comment>
<dbReference type="Pfam" id="PF02417">
    <property type="entry name" value="Chromate_transp"/>
    <property type="match status" value="2"/>
</dbReference>
<dbReference type="GO" id="GO:0015109">
    <property type="term" value="F:chromate transmembrane transporter activity"/>
    <property type="evidence" value="ECO:0007669"/>
    <property type="project" value="InterPro"/>
</dbReference>
<dbReference type="NCBIfam" id="TIGR00937">
    <property type="entry name" value="2A51"/>
    <property type="match status" value="1"/>
</dbReference>
<evidence type="ECO:0000256" key="1">
    <source>
        <dbReference type="ARBA" id="ARBA00004651"/>
    </source>
</evidence>
<feature type="transmembrane region" description="Helical" evidence="7">
    <location>
        <begin position="296"/>
        <end position="320"/>
    </location>
</feature>
<dbReference type="PANTHER" id="PTHR33567:SF3">
    <property type="entry name" value="CHROMATE ION TRANSPORTER (EUROFUNG)"/>
    <property type="match status" value="1"/>
</dbReference>
<keyword evidence="5 7" id="KW-1133">Transmembrane helix</keyword>
<dbReference type="OrthoDB" id="9788907at2"/>
<evidence type="ECO:0000313" key="9">
    <source>
        <dbReference type="Proteomes" id="UP000316778"/>
    </source>
</evidence>
<comment type="caution">
    <text evidence="8">The sequence shown here is derived from an EMBL/GenBank/DDBJ whole genome shotgun (WGS) entry which is preliminary data.</text>
</comment>
<feature type="transmembrane region" description="Helical" evidence="7">
    <location>
        <begin position="140"/>
        <end position="155"/>
    </location>
</feature>
<keyword evidence="4 7" id="KW-0812">Transmembrane</keyword>
<name>A0A562TCA2_CHIJA</name>
<keyword evidence="9" id="KW-1185">Reference proteome</keyword>
<comment type="subcellular location">
    <subcellularLocation>
        <location evidence="1">Cell membrane</location>
        <topology evidence="1">Multi-pass membrane protein</topology>
    </subcellularLocation>
</comment>
<feature type="transmembrane region" description="Helical" evidence="7">
    <location>
        <begin position="80"/>
        <end position="102"/>
    </location>
</feature>
<dbReference type="GO" id="GO:0005886">
    <property type="term" value="C:plasma membrane"/>
    <property type="evidence" value="ECO:0007669"/>
    <property type="project" value="UniProtKB-SubCell"/>
</dbReference>
<dbReference type="InterPro" id="IPR014047">
    <property type="entry name" value="Chr_Tranpt_l_chain"/>
</dbReference>
<dbReference type="Proteomes" id="UP000316778">
    <property type="component" value="Unassembled WGS sequence"/>
</dbReference>
<evidence type="ECO:0000256" key="2">
    <source>
        <dbReference type="ARBA" id="ARBA00005262"/>
    </source>
</evidence>
<dbReference type="PIRSF" id="PIRSF004810">
    <property type="entry name" value="ChrA"/>
    <property type="match status" value="1"/>
</dbReference>
<keyword evidence="6 7" id="KW-0472">Membrane</keyword>
<evidence type="ECO:0000256" key="7">
    <source>
        <dbReference type="SAM" id="Phobius"/>
    </source>
</evidence>
<evidence type="ECO:0000313" key="8">
    <source>
        <dbReference type="EMBL" id="TWI91132.1"/>
    </source>
</evidence>
<evidence type="ECO:0000256" key="4">
    <source>
        <dbReference type="ARBA" id="ARBA00022692"/>
    </source>
</evidence>
<reference evidence="8 9" key="1">
    <citation type="journal article" date="2013" name="Stand. Genomic Sci.">
        <title>Genomic Encyclopedia of Type Strains, Phase I: The one thousand microbial genomes (KMG-I) project.</title>
        <authorList>
            <person name="Kyrpides N.C."/>
            <person name="Woyke T."/>
            <person name="Eisen J.A."/>
            <person name="Garrity G."/>
            <person name="Lilburn T.G."/>
            <person name="Beck B.J."/>
            <person name="Whitman W.B."/>
            <person name="Hugenholtz P."/>
            <person name="Klenk H.P."/>
        </authorList>
    </citation>
    <scope>NUCLEOTIDE SEQUENCE [LARGE SCALE GENOMIC DNA]</scope>
    <source>
        <strain evidence="8 9">DSM 13484</strain>
    </source>
</reference>
<feature type="transmembrane region" description="Helical" evidence="7">
    <location>
        <begin position="114"/>
        <end position="133"/>
    </location>
</feature>
<evidence type="ECO:0000256" key="6">
    <source>
        <dbReference type="ARBA" id="ARBA00023136"/>
    </source>
</evidence>
<dbReference type="EMBL" id="VLLG01000002">
    <property type="protein sequence ID" value="TWI91132.1"/>
    <property type="molecule type" value="Genomic_DNA"/>
</dbReference>
<evidence type="ECO:0000256" key="3">
    <source>
        <dbReference type="ARBA" id="ARBA00022475"/>
    </source>
</evidence>
<evidence type="ECO:0000256" key="5">
    <source>
        <dbReference type="ARBA" id="ARBA00022989"/>
    </source>
</evidence>
<accession>A0A562TCA2</accession>
<dbReference type="RefSeq" id="WP_145710297.1">
    <property type="nucleotide sequence ID" value="NZ_BAAAFY010000001.1"/>
</dbReference>